<reference evidence="1 2" key="1">
    <citation type="submission" date="2020-04" db="EMBL/GenBank/DDBJ databases">
        <title>MicrobeNet Type strains.</title>
        <authorList>
            <person name="Nicholson A.C."/>
        </authorList>
    </citation>
    <scope>NUCLEOTIDE SEQUENCE [LARGE SCALE GENOMIC DNA]</scope>
    <source>
        <strain evidence="1 2">JCM 12354</strain>
    </source>
</reference>
<gene>
    <name evidence="1" type="ORF">HGA08_18410</name>
</gene>
<dbReference type="GO" id="GO:0016706">
    <property type="term" value="F:2-oxoglutarate-dependent dioxygenase activity"/>
    <property type="evidence" value="ECO:0007669"/>
    <property type="project" value="UniProtKB-ARBA"/>
</dbReference>
<proteinExistence type="predicted"/>
<dbReference type="AlphaFoldDB" id="A0A846Y2U5"/>
<dbReference type="SUPFAM" id="SSF51197">
    <property type="entry name" value="Clavaminate synthase-like"/>
    <property type="match status" value="1"/>
</dbReference>
<dbReference type="Proteomes" id="UP000565711">
    <property type="component" value="Unassembled WGS sequence"/>
</dbReference>
<dbReference type="EMBL" id="JAAXOP010000010">
    <property type="protein sequence ID" value="NKY52194.1"/>
    <property type="molecule type" value="Genomic_DNA"/>
</dbReference>
<dbReference type="RefSeq" id="WP_084475069.1">
    <property type="nucleotide sequence ID" value="NZ_JAAXOP010000010.1"/>
</dbReference>
<keyword evidence="1" id="KW-0560">Oxidoreductase</keyword>
<accession>A0A846Y2U5</accession>
<comment type="caution">
    <text evidence="1">The sequence shown here is derived from an EMBL/GenBank/DDBJ whole genome shotgun (WGS) entry which is preliminary data.</text>
</comment>
<sequence>MLTEQQITDFIRDGFVKVENAFPSALAEQGREILWRATGCSPTDSSTWTEPVIRVGEQKSEPFRLAAGASALVEAFDQLAGARRWVPMQSLDGFPIRFPSEKPPGDDGWHIDGGFEADMPGSPVPWRVNVWSRGRALLPLFLFSDIGPDDAPTRFRVGSHQRMAKLLFPKGENGGGVMEMDDAYNSTDDLPQALGTGRAGDAYVCHPFLVHAAQANRTGRVKFMAQPLLAATGQCVLDRDDSSYSPVEQAIRKGIGAE</sequence>
<organism evidence="1 2">
    <name type="scientific">Nocardia vermiculata</name>
    <dbReference type="NCBI Taxonomy" id="257274"/>
    <lineage>
        <taxon>Bacteria</taxon>
        <taxon>Bacillati</taxon>
        <taxon>Actinomycetota</taxon>
        <taxon>Actinomycetes</taxon>
        <taxon>Mycobacteriales</taxon>
        <taxon>Nocardiaceae</taxon>
        <taxon>Nocardia</taxon>
    </lineage>
</organism>
<keyword evidence="1" id="KW-0223">Dioxygenase</keyword>
<evidence type="ECO:0000313" key="2">
    <source>
        <dbReference type="Proteomes" id="UP000565711"/>
    </source>
</evidence>
<protein>
    <submittedName>
        <fullName evidence="1">Phytanoyl-CoA dioxygenase family protein</fullName>
    </submittedName>
</protein>
<name>A0A846Y2U5_9NOCA</name>
<dbReference type="Pfam" id="PF05721">
    <property type="entry name" value="PhyH"/>
    <property type="match status" value="1"/>
</dbReference>
<dbReference type="Gene3D" id="2.60.120.620">
    <property type="entry name" value="q2cbj1_9rhob like domain"/>
    <property type="match status" value="1"/>
</dbReference>
<keyword evidence="2" id="KW-1185">Reference proteome</keyword>
<dbReference type="InterPro" id="IPR008775">
    <property type="entry name" value="Phytyl_CoA_dOase-like"/>
</dbReference>
<evidence type="ECO:0000313" key="1">
    <source>
        <dbReference type="EMBL" id="NKY52194.1"/>
    </source>
</evidence>